<dbReference type="HOGENOM" id="CLU_194320_1_0_9"/>
<accession>F8F853</accession>
<dbReference type="KEGG" id="pms:KNP414_02477"/>
<dbReference type="RefSeq" id="WP_013916199.1">
    <property type="nucleotide sequence ID" value="NC_015690.1"/>
</dbReference>
<evidence type="ECO:0000313" key="1">
    <source>
        <dbReference type="EMBL" id="AEI41038.1"/>
    </source>
</evidence>
<evidence type="ECO:0000313" key="2">
    <source>
        <dbReference type="Proteomes" id="UP000006620"/>
    </source>
</evidence>
<reference evidence="1 2" key="2">
    <citation type="journal article" date="2013" name="Genome Announc.">
        <title>Genome Sequence of Growth-Improving Paenibacillus mucilaginosus Strain KNP414.</title>
        <authorList>
            <person name="Lu J.J."/>
            <person name="Wang J.F."/>
            <person name="Hu X.F."/>
        </authorList>
    </citation>
    <scope>NUCLEOTIDE SEQUENCE [LARGE SCALE GENOMIC DNA]</scope>
    <source>
        <strain evidence="1 2">KNP414</strain>
    </source>
</reference>
<name>F8F853_PAEMK</name>
<organism evidence="1 2">
    <name type="scientific">Paenibacillus mucilaginosus (strain KNP414)</name>
    <dbReference type="NCBI Taxonomy" id="1036673"/>
    <lineage>
        <taxon>Bacteria</taxon>
        <taxon>Bacillati</taxon>
        <taxon>Bacillota</taxon>
        <taxon>Bacilli</taxon>
        <taxon>Bacillales</taxon>
        <taxon>Paenibacillaceae</taxon>
        <taxon>Paenibacillus</taxon>
    </lineage>
</organism>
<reference evidence="2" key="1">
    <citation type="submission" date="2011-06" db="EMBL/GenBank/DDBJ databases">
        <title>Complete genome sequence of Paenibacillus mucilaginosus KNP414.</title>
        <authorList>
            <person name="Wang J."/>
            <person name="Hu S."/>
            <person name="Hu X."/>
            <person name="Zhang B."/>
            <person name="Dong D."/>
            <person name="Zhang S."/>
            <person name="Zhao K."/>
            <person name="Wu D."/>
        </authorList>
    </citation>
    <scope>NUCLEOTIDE SEQUENCE [LARGE SCALE GENOMIC DNA]</scope>
    <source>
        <strain evidence="2">KNP414</strain>
    </source>
</reference>
<dbReference type="Proteomes" id="UP000006620">
    <property type="component" value="Chromosome"/>
</dbReference>
<dbReference type="AlphaFoldDB" id="F8F853"/>
<protein>
    <submittedName>
        <fullName evidence="1">Uncharacterized protein</fullName>
    </submittedName>
</protein>
<proteinExistence type="predicted"/>
<gene>
    <name evidence="1" type="ordered locus">KNP414_02477</name>
</gene>
<dbReference type="PATRIC" id="fig|1036673.3.peg.2237"/>
<dbReference type="EMBL" id="CP002869">
    <property type="protein sequence ID" value="AEI41038.1"/>
    <property type="molecule type" value="Genomic_DNA"/>
</dbReference>
<sequence>MSEHRQVVEEQYRMNAYLAQGYLIGEVAEGLSGTRLVLHHPQRPEERQVMHLLTAEARRTLGCALMKQLGRV</sequence>